<feature type="domain" description="AprE-like beta-barrel" evidence="11">
    <location>
        <begin position="345"/>
        <end position="439"/>
    </location>
</feature>
<dbReference type="Gene3D" id="2.40.50.100">
    <property type="match status" value="1"/>
</dbReference>
<dbReference type="GO" id="GO:0005886">
    <property type="term" value="C:plasma membrane"/>
    <property type="evidence" value="ECO:0007669"/>
    <property type="project" value="UniProtKB-SubCell"/>
</dbReference>
<reference evidence="12" key="1">
    <citation type="submission" date="2016-10" db="EMBL/GenBank/DDBJ databases">
        <title>Sequence of Gallionella enrichment culture.</title>
        <authorList>
            <person name="Poehlein A."/>
            <person name="Muehling M."/>
            <person name="Daniel R."/>
        </authorList>
    </citation>
    <scope>NUCLEOTIDE SEQUENCE</scope>
</reference>
<evidence type="ECO:0000259" key="10">
    <source>
        <dbReference type="Pfam" id="PF25994"/>
    </source>
</evidence>
<evidence type="ECO:0000256" key="6">
    <source>
        <dbReference type="ARBA" id="ARBA00022692"/>
    </source>
</evidence>
<dbReference type="PANTHER" id="PTHR30386">
    <property type="entry name" value="MEMBRANE FUSION SUBUNIT OF EMRAB-TOLC MULTIDRUG EFFLUX PUMP"/>
    <property type="match status" value="1"/>
</dbReference>
<evidence type="ECO:0000256" key="8">
    <source>
        <dbReference type="ARBA" id="ARBA00023136"/>
    </source>
</evidence>
<sequence>MKPEHHLQKLIAVKSADGSKSNFDQAEKSARSDTSSPMRWGFLVLFVGLGGFLLWAGLAPLDEGVPMQGVVSIDTKPKPVQHLSGGIVKEVSVKEGQMVKRGDVLMTLDNITAKAKYEQTRQKYIGDRALESRLLAEQTGARTISFHKDLLMMRSDPAVQQGMNNQEMLLTSRRAALNADLQGTEESIHGMEAQIHGLSGVLESRRSQLALLNEQLSNIRSLVDEGYAPRNQQVDLELKVAQTTSDIADAESQMVRATHAISELKQRMQLRREEYRKEVDTQMPQVHVEAEAGAGILAAQKDDLNREVIRSPADGQVVGLQFQTPGSVIQPGQKILEVVPVNEGLLLEAKIAPHLIDKLHPGQFADIRFDSFSNSPQLAVEGRVDSISRDLLTEPGMNPAAPGASYYLARISITAKGRKTLGARVLQSGMPVQVIVKTGERSMLTYLMHPLVKRFAASLKEE</sequence>
<keyword evidence="8 9" id="KW-0472">Membrane</keyword>
<comment type="subcellular location">
    <subcellularLocation>
        <location evidence="1">Cell inner membrane</location>
        <topology evidence="1">Single-pass membrane protein</topology>
    </subcellularLocation>
</comment>
<keyword evidence="6 9" id="KW-0812">Transmembrane</keyword>
<dbReference type="InterPro" id="IPR006144">
    <property type="entry name" value="Secretion_HlyD_CS"/>
</dbReference>
<evidence type="ECO:0000313" key="12">
    <source>
        <dbReference type="EMBL" id="OIQ71305.1"/>
    </source>
</evidence>
<dbReference type="InterPro" id="IPR010129">
    <property type="entry name" value="T1SS_HlyD"/>
</dbReference>
<dbReference type="InterPro" id="IPR058781">
    <property type="entry name" value="HH_AprE-like"/>
</dbReference>
<dbReference type="Pfam" id="PF26002">
    <property type="entry name" value="Beta-barrel_AprE"/>
    <property type="match status" value="1"/>
</dbReference>
<dbReference type="GO" id="GO:0009306">
    <property type="term" value="P:protein secretion"/>
    <property type="evidence" value="ECO:0007669"/>
    <property type="project" value="InterPro"/>
</dbReference>
<comment type="caution">
    <text evidence="12">The sequence shown here is derived from an EMBL/GenBank/DDBJ whole genome shotgun (WGS) entry which is preliminary data.</text>
</comment>
<evidence type="ECO:0000256" key="5">
    <source>
        <dbReference type="ARBA" id="ARBA00022519"/>
    </source>
</evidence>
<proteinExistence type="inferred from homology"/>
<evidence type="ECO:0000256" key="1">
    <source>
        <dbReference type="ARBA" id="ARBA00004377"/>
    </source>
</evidence>
<dbReference type="SUPFAM" id="SSF56954">
    <property type="entry name" value="Outer membrane efflux proteins (OEP)"/>
    <property type="match status" value="1"/>
</dbReference>
<evidence type="ECO:0000259" key="11">
    <source>
        <dbReference type="Pfam" id="PF26002"/>
    </source>
</evidence>
<evidence type="ECO:0000256" key="3">
    <source>
        <dbReference type="ARBA" id="ARBA00022448"/>
    </source>
</evidence>
<dbReference type="NCBIfam" id="TIGR01843">
    <property type="entry name" value="type_I_hlyD"/>
    <property type="match status" value="1"/>
</dbReference>
<evidence type="ECO:0000256" key="9">
    <source>
        <dbReference type="SAM" id="Phobius"/>
    </source>
</evidence>
<dbReference type="InterPro" id="IPR050739">
    <property type="entry name" value="MFP"/>
</dbReference>
<keyword evidence="7 9" id="KW-1133">Transmembrane helix</keyword>
<evidence type="ECO:0000256" key="2">
    <source>
        <dbReference type="ARBA" id="ARBA00009477"/>
    </source>
</evidence>
<feature type="domain" description="AprE-like long alpha-helical hairpin" evidence="10">
    <location>
        <begin position="113"/>
        <end position="292"/>
    </location>
</feature>
<dbReference type="SUPFAM" id="SSF111369">
    <property type="entry name" value="HlyD-like secretion proteins"/>
    <property type="match status" value="1"/>
</dbReference>
<accession>A0A1J5PI78</accession>
<comment type="similarity">
    <text evidence="2">Belongs to the membrane fusion protein (MFP) (TC 8.A.1) family.</text>
</comment>
<dbReference type="Pfam" id="PF25994">
    <property type="entry name" value="HH_AprE"/>
    <property type="match status" value="1"/>
</dbReference>
<dbReference type="InterPro" id="IPR058982">
    <property type="entry name" value="Beta-barrel_AprE"/>
</dbReference>
<dbReference type="Gene3D" id="2.40.30.170">
    <property type="match status" value="1"/>
</dbReference>
<protein>
    <submittedName>
        <fullName evidence="12">Type I secretion system membrane fusion protein PrsE</fullName>
    </submittedName>
</protein>
<keyword evidence="5" id="KW-0997">Cell inner membrane</keyword>
<name>A0A1J5PI78_9ZZZZ</name>
<gene>
    <name evidence="12" type="primary">prsE_5</name>
    <name evidence="12" type="ORF">GALL_470810</name>
</gene>
<feature type="transmembrane region" description="Helical" evidence="9">
    <location>
        <begin position="40"/>
        <end position="58"/>
    </location>
</feature>
<organism evidence="12">
    <name type="scientific">mine drainage metagenome</name>
    <dbReference type="NCBI Taxonomy" id="410659"/>
    <lineage>
        <taxon>unclassified sequences</taxon>
        <taxon>metagenomes</taxon>
        <taxon>ecological metagenomes</taxon>
    </lineage>
</organism>
<keyword evidence="4" id="KW-1003">Cell membrane</keyword>
<dbReference type="PRINTS" id="PR01490">
    <property type="entry name" value="RTXTOXIND"/>
</dbReference>
<dbReference type="PANTHER" id="PTHR30386:SF17">
    <property type="entry name" value="ALKALINE PROTEASE SECRETION PROTEIN APRE"/>
    <property type="match status" value="1"/>
</dbReference>
<evidence type="ECO:0000256" key="7">
    <source>
        <dbReference type="ARBA" id="ARBA00022989"/>
    </source>
</evidence>
<dbReference type="EMBL" id="MLJW01003788">
    <property type="protein sequence ID" value="OIQ71305.1"/>
    <property type="molecule type" value="Genomic_DNA"/>
</dbReference>
<dbReference type="AlphaFoldDB" id="A0A1J5PI78"/>
<keyword evidence="3" id="KW-0813">Transport</keyword>
<evidence type="ECO:0000256" key="4">
    <source>
        <dbReference type="ARBA" id="ARBA00022475"/>
    </source>
</evidence>
<dbReference type="PROSITE" id="PS00543">
    <property type="entry name" value="HLYD_FAMILY"/>
    <property type="match status" value="1"/>
</dbReference>